<keyword evidence="2" id="KW-1185">Reference proteome</keyword>
<organism evidence="1 2">
    <name type="scientific">Nocardioides aquiterrae</name>
    <dbReference type="NCBI Taxonomy" id="203799"/>
    <lineage>
        <taxon>Bacteria</taxon>
        <taxon>Bacillati</taxon>
        <taxon>Actinomycetota</taxon>
        <taxon>Actinomycetes</taxon>
        <taxon>Propionibacteriales</taxon>
        <taxon>Nocardioidaceae</taxon>
        <taxon>Nocardioides</taxon>
    </lineage>
</organism>
<dbReference type="RefSeq" id="WP_343907898.1">
    <property type="nucleotide sequence ID" value="NZ_BAAAJE010000011.1"/>
</dbReference>
<sequence length="56" mass="6383">MSRIWKPWEWAVASHTAALDNARTAATELSRLRVEREDVELFLANRSDGERREGAG</sequence>
<proteinExistence type="predicted"/>
<reference evidence="2" key="1">
    <citation type="journal article" date="2019" name="Int. J. Syst. Evol. Microbiol.">
        <title>The Global Catalogue of Microorganisms (GCM) 10K type strain sequencing project: providing services to taxonomists for standard genome sequencing and annotation.</title>
        <authorList>
            <consortium name="The Broad Institute Genomics Platform"/>
            <consortium name="The Broad Institute Genome Sequencing Center for Infectious Disease"/>
            <person name="Wu L."/>
            <person name="Ma J."/>
        </authorList>
    </citation>
    <scope>NUCLEOTIDE SEQUENCE [LARGE SCALE GENOMIC DNA]</scope>
    <source>
        <strain evidence="2">JCM 11813</strain>
    </source>
</reference>
<gene>
    <name evidence="1" type="ORF">GCM10009606_25130</name>
</gene>
<comment type="caution">
    <text evidence="1">The sequence shown here is derived from an EMBL/GenBank/DDBJ whole genome shotgun (WGS) entry which is preliminary data.</text>
</comment>
<protein>
    <submittedName>
        <fullName evidence="1">Uncharacterized protein</fullName>
    </submittedName>
</protein>
<accession>A0ABP4EYT7</accession>
<name>A0ABP4EYT7_9ACTN</name>
<evidence type="ECO:0000313" key="1">
    <source>
        <dbReference type="EMBL" id="GAA1144883.1"/>
    </source>
</evidence>
<dbReference type="EMBL" id="BAAAJE010000011">
    <property type="protein sequence ID" value="GAA1144883.1"/>
    <property type="molecule type" value="Genomic_DNA"/>
</dbReference>
<dbReference type="Proteomes" id="UP001499979">
    <property type="component" value="Unassembled WGS sequence"/>
</dbReference>
<evidence type="ECO:0000313" key="2">
    <source>
        <dbReference type="Proteomes" id="UP001499979"/>
    </source>
</evidence>